<organism evidence="2 3">
    <name type="scientific">Corynebacterium diphtheriae</name>
    <dbReference type="NCBI Taxonomy" id="1717"/>
    <lineage>
        <taxon>Bacteria</taxon>
        <taxon>Bacillati</taxon>
        <taxon>Actinomycetota</taxon>
        <taxon>Actinomycetes</taxon>
        <taxon>Mycobacteriales</taxon>
        <taxon>Corynebacteriaceae</taxon>
        <taxon>Corynebacterium</taxon>
    </lineage>
</organism>
<comment type="caution">
    <text evidence="2">The sequence shown here is derived from an EMBL/GenBank/DDBJ whole genome shotgun (WGS) entry which is preliminary data.</text>
</comment>
<dbReference type="EMBL" id="CADDAV010000026">
    <property type="protein sequence ID" value="CAB0618261.1"/>
    <property type="molecule type" value="Genomic_DNA"/>
</dbReference>
<evidence type="ECO:0008006" key="4">
    <source>
        <dbReference type="Google" id="ProtNLM"/>
    </source>
</evidence>
<gene>
    <name evidence="2" type="ORF">CIP107547_02134</name>
</gene>
<feature type="signal peptide" evidence="1">
    <location>
        <begin position="1"/>
        <end position="34"/>
    </location>
</feature>
<accession>A0A811G582</accession>
<dbReference type="Proteomes" id="UP000480222">
    <property type="component" value="Unassembled WGS sequence"/>
</dbReference>
<protein>
    <recommendedName>
        <fullName evidence="4">Secreted protein</fullName>
    </recommendedName>
</protein>
<evidence type="ECO:0000256" key="1">
    <source>
        <dbReference type="SAM" id="SignalP"/>
    </source>
</evidence>
<reference evidence="2 3" key="1">
    <citation type="submission" date="2020-02" db="EMBL/GenBank/DDBJ databases">
        <authorList>
            <person name="Brisse S."/>
        </authorList>
    </citation>
    <scope>NUCLEOTIDE SEQUENCE [LARGE SCALE GENOMIC DNA]</scope>
    <source>
        <strain evidence="2">CIP107547</strain>
    </source>
</reference>
<keyword evidence="1" id="KW-0732">Signal</keyword>
<evidence type="ECO:0000313" key="3">
    <source>
        <dbReference type="Proteomes" id="UP000480222"/>
    </source>
</evidence>
<sequence>MPQINRFSSRWIIAIITAISTAMMFAISAPQASAKEYVTTTGLSPDGNQYSIGWEVPSTQEPARRSKRSTKDYAFETNQLENGMQTLIHIENSEAPTEYRFPLSLPQEAEVIPFSEGSEDAMGVFLNGSLIATIATPWAIDANGTPLQTSLHIENGALVQIVEHNSDTAFPVTADPQIDWGWEKTTIKLSKKETQATGAAGGAGAIAALLWMAALGVSGPVGFAILGAAGKLGYDAIRAHRNGKCLGIVVSTNVPSHNGSISTFEYRCA</sequence>
<feature type="chain" id="PRO_5032990187" description="Secreted protein" evidence="1">
    <location>
        <begin position="35"/>
        <end position="269"/>
    </location>
</feature>
<name>A0A811G582_CORDP</name>
<dbReference type="AlphaFoldDB" id="A0A811G582"/>
<proteinExistence type="predicted"/>
<evidence type="ECO:0000313" key="2">
    <source>
        <dbReference type="EMBL" id="CAB0618261.1"/>
    </source>
</evidence>